<feature type="transmembrane region" description="Helical" evidence="1">
    <location>
        <begin position="175"/>
        <end position="204"/>
    </location>
</feature>
<feature type="transmembrane region" description="Helical" evidence="1">
    <location>
        <begin position="267"/>
        <end position="285"/>
    </location>
</feature>
<dbReference type="EMBL" id="CP025298">
    <property type="protein sequence ID" value="AUI06148.1"/>
    <property type="molecule type" value="Genomic_DNA"/>
</dbReference>
<feature type="transmembrane region" description="Helical" evidence="1">
    <location>
        <begin position="120"/>
        <end position="138"/>
    </location>
</feature>
<feature type="transmembrane region" description="Helical" evidence="1">
    <location>
        <begin position="334"/>
        <end position="352"/>
    </location>
</feature>
<dbReference type="Proteomes" id="UP000234414">
    <property type="component" value="Chromosome"/>
</dbReference>
<feature type="transmembrane region" description="Helical" evidence="1">
    <location>
        <begin position="150"/>
        <end position="169"/>
    </location>
</feature>
<evidence type="ECO:0000256" key="1">
    <source>
        <dbReference type="SAM" id="Phobius"/>
    </source>
</evidence>
<accession>A0AAD0BQ73</accession>
<feature type="transmembrane region" description="Helical" evidence="1">
    <location>
        <begin position="588"/>
        <end position="608"/>
    </location>
</feature>
<protein>
    <recommendedName>
        <fullName evidence="4">Transmembrane protein</fullName>
    </recommendedName>
</protein>
<keyword evidence="1" id="KW-0812">Transmembrane</keyword>
<proteinExistence type="predicted"/>
<keyword evidence="1" id="KW-1133">Transmembrane helix</keyword>
<gene>
    <name evidence="2" type="ORF">SmaCSM2_02720</name>
</gene>
<feature type="transmembrane region" description="Helical" evidence="1">
    <location>
        <begin position="364"/>
        <end position="384"/>
    </location>
</feature>
<evidence type="ECO:0000313" key="2">
    <source>
        <dbReference type="EMBL" id="AUI06148.1"/>
    </source>
</evidence>
<organism evidence="2 3">
    <name type="scientific">Stenotrophomonas maltophilia</name>
    <name type="common">Pseudomonas maltophilia</name>
    <name type="synonym">Xanthomonas maltophilia</name>
    <dbReference type="NCBI Taxonomy" id="40324"/>
    <lineage>
        <taxon>Bacteria</taxon>
        <taxon>Pseudomonadati</taxon>
        <taxon>Pseudomonadota</taxon>
        <taxon>Gammaproteobacteria</taxon>
        <taxon>Lysobacterales</taxon>
        <taxon>Lysobacteraceae</taxon>
        <taxon>Stenotrophomonas</taxon>
        <taxon>Stenotrophomonas maltophilia group</taxon>
    </lineage>
</organism>
<name>A0AAD0BQ73_STEMA</name>
<dbReference type="AlphaFoldDB" id="A0AAD0BQ73"/>
<evidence type="ECO:0000313" key="3">
    <source>
        <dbReference type="Proteomes" id="UP000234414"/>
    </source>
</evidence>
<evidence type="ECO:0008006" key="4">
    <source>
        <dbReference type="Google" id="ProtNLM"/>
    </source>
</evidence>
<feature type="transmembrane region" description="Helical" evidence="1">
    <location>
        <begin position="216"/>
        <end position="236"/>
    </location>
</feature>
<sequence>MQWFHPQHPVFLLAILLVPMMAVRAYLVLRFGSSSPFWDQWDAELDNLLLPYLRGELHFSQLFAAHNEHRILFTRLVSLGLFAANGNQFDAKVEMLFNIVPYAAALGTMAWVGMRTLVPAARPFLILGIFALASAPFGWENLIAGFQNQFFILALLSLITIWLASAEVLDRRRLLAILICSVLALFTMASGIFAAAAAAGLLVYRLLAADVDRRRGGLALLLMLAVTVVGLVTLPAPPHGDTFHARSIGQFLEALRNTLAWPLRPRWISVAVLWLPTVALTLAMLRRTLTRQSISRGERFAFAVAGWVLVQAVAMAYSRGTEVHNVVTSRYTDLLAIGVINNLWLVLHACFGNGSRLPSWGRTTVPAVFIGWIALSSFPTFVAAKGSMQERSIAGAMQEKLLATYLRDGDLDALRDTPGRFPYPDAERIDHVLSRSDAASIMPIEIRRPLAFPTDHCSGLEHPGAFAGLPNRPQAIGTYLVDGGDANIIDCSSAPVLVKGGRMLYFQGGYGPPGVAATLVGKQHTIELVTQGVAGDRWRPRLLDLPADEYQLHIVDNDPHGWVAVTPPIEAGRLTQFRVVAEERCGPGLYIALVLTLMMLIAAVSGAANRHRETQA</sequence>
<feature type="transmembrane region" description="Helical" evidence="1">
    <location>
        <begin position="297"/>
        <end position="314"/>
    </location>
</feature>
<keyword evidence="1" id="KW-0472">Membrane</keyword>
<feature type="transmembrane region" description="Helical" evidence="1">
    <location>
        <begin position="95"/>
        <end position="114"/>
    </location>
</feature>
<reference evidence="2 3" key="1">
    <citation type="submission" date="2017-12" db="EMBL/GenBank/DDBJ databases">
        <title>Complete Genome Sequence of Stenotrophomonas maltophilia CSM2.</title>
        <authorList>
            <person name="Castro-Jaimes S."/>
            <person name="Lopez-Leal G."/>
            <person name="Barberena Jonas C."/>
            <person name="Bustos P."/>
            <person name="Perez-Oseguera A."/>
            <person name="Cevallos M.A."/>
        </authorList>
    </citation>
    <scope>NUCLEOTIDE SEQUENCE [LARGE SCALE GENOMIC DNA]</scope>
    <source>
        <strain evidence="2 3">CSM2</strain>
    </source>
</reference>
<feature type="transmembrane region" description="Helical" evidence="1">
    <location>
        <begin position="12"/>
        <end position="29"/>
    </location>
</feature>